<dbReference type="AlphaFoldDB" id="E9GQW1"/>
<dbReference type="EMBL" id="GL732558">
    <property type="protein sequence ID" value="EFX78259.1"/>
    <property type="molecule type" value="Genomic_DNA"/>
</dbReference>
<organism evidence="1 2">
    <name type="scientific">Daphnia pulex</name>
    <name type="common">Water flea</name>
    <dbReference type="NCBI Taxonomy" id="6669"/>
    <lineage>
        <taxon>Eukaryota</taxon>
        <taxon>Metazoa</taxon>
        <taxon>Ecdysozoa</taxon>
        <taxon>Arthropoda</taxon>
        <taxon>Crustacea</taxon>
        <taxon>Branchiopoda</taxon>
        <taxon>Diplostraca</taxon>
        <taxon>Cladocera</taxon>
        <taxon>Anomopoda</taxon>
        <taxon>Daphniidae</taxon>
        <taxon>Daphnia</taxon>
    </lineage>
</organism>
<dbReference type="GO" id="GO:0005737">
    <property type="term" value="C:cytoplasm"/>
    <property type="evidence" value="ECO:0000318"/>
    <property type="project" value="GO_Central"/>
</dbReference>
<sequence>MCDKNSISGLLRLASRKCPHLRSLWLGRLGYFLGCLNFIPKFTHLQVLDISGSATADSLLHLLGTYCEDLRELHIDDSLVSDAGIHGLCVIGKCKSIQMLNLTETNVTCIGTTMALKNLPVLKELRHDSIVETLAYLHQSALREDVPTDTKYSLSALSIRFSSPYMKRNLSEAVSLCPSLSKVDIKTPDSFRNRDLLDLLPMEKLCDLTISVTRTSQISFDVGVAPLLRKSSIGNSLKSLSLCNFSKVNVRIITEHCPNLRFLSLDKNERLMELYNADERLAYQRNNQLAAPQKLKKLETLKICSCNCASNLLLLLSSPSLVSVTLENCYALTDDVLQKAADLDTFQNLEYFEVISNYRISFRGIDALMRENNPLKVIKLKDCTNVTDTNMEDWKQLIRDENWQLSITKHGRF</sequence>
<dbReference type="PhylomeDB" id="E9GQW1"/>
<dbReference type="PANTHER" id="PTHR13318">
    <property type="entry name" value="PARTNER OF PAIRED, ISOFORM B-RELATED"/>
    <property type="match status" value="1"/>
</dbReference>
<name>E9GQW1_DAPPU</name>
<reference evidence="1 2" key="1">
    <citation type="journal article" date="2011" name="Science">
        <title>The ecoresponsive genome of Daphnia pulex.</title>
        <authorList>
            <person name="Colbourne J.K."/>
            <person name="Pfrender M.E."/>
            <person name="Gilbert D."/>
            <person name="Thomas W.K."/>
            <person name="Tucker A."/>
            <person name="Oakley T.H."/>
            <person name="Tokishita S."/>
            <person name="Aerts A."/>
            <person name="Arnold G.J."/>
            <person name="Basu M.K."/>
            <person name="Bauer D.J."/>
            <person name="Caceres C.E."/>
            <person name="Carmel L."/>
            <person name="Casola C."/>
            <person name="Choi J.H."/>
            <person name="Detter J.C."/>
            <person name="Dong Q."/>
            <person name="Dusheyko S."/>
            <person name="Eads B.D."/>
            <person name="Frohlich T."/>
            <person name="Geiler-Samerotte K.A."/>
            <person name="Gerlach D."/>
            <person name="Hatcher P."/>
            <person name="Jogdeo S."/>
            <person name="Krijgsveld J."/>
            <person name="Kriventseva E.V."/>
            <person name="Kultz D."/>
            <person name="Laforsch C."/>
            <person name="Lindquist E."/>
            <person name="Lopez J."/>
            <person name="Manak J.R."/>
            <person name="Muller J."/>
            <person name="Pangilinan J."/>
            <person name="Patwardhan R.P."/>
            <person name="Pitluck S."/>
            <person name="Pritham E.J."/>
            <person name="Rechtsteiner A."/>
            <person name="Rho M."/>
            <person name="Rogozin I.B."/>
            <person name="Sakarya O."/>
            <person name="Salamov A."/>
            <person name="Schaack S."/>
            <person name="Shapiro H."/>
            <person name="Shiga Y."/>
            <person name="Skalitzky C."/>
            <person name="Smith Z."/>
            <person name="Souvorov A."/>
            <person name="Sung W."/>
            <person name="Tang Z."/>
            <person name="Tsuchiya D."/>
            <person name="Tu H."/>
            <person name="Vos H."/>
            <person name="Wang M."/>
            <person name="Wolf Y.I."/>
            <person name="Yamagata H."/>
            <person name="Yamada T."/>
            <person name="Ye Y."/>
            <person name="Shaw J.R."/>
            <person name="Andrews J."/>
            <person name="Crease T.J."/>
            <person name="Tang H."/>
            <person name="Lucas S.M."/>
            <person name="Robertson H.M."/>
            <person name="Bork P."/>
            <person name="Koonin E.V."/>
            <person name="Zdobnov E.M."/>
            <person name="Grigoriev I.V."/>
            <person name="Lynch M."/>
            <person name="Boore J.L."/>
        </authorList>
    </citation>
    <scope>NUCLEOTIDE SEQUENCE [LARGE SCALE GENOMIC DNA]</scope>
</reference>
<dbReference type="OrthoDB" id="6350214at2759"/>
<keyword evidence="2" id="KW-1185">Reference proteome</keyword>
<dbReference type="OMA" id="LIRDENW"/>
<protein>
    <submittedName>
        <fullName evidence="1">Uncharacterized protein</fullName>
    </submittedName>
</protein>
<dbReference type="STRING" id="6669.E9GQW1"/>
<dbReference type="PANTHER" id="PTHR13318:SF247">
    <property type="entry name" value="GH16156P"/>
    <property type="match status" value="1"/>
</dbReference>
<dbReference type="InterPro" id="IPR032675">
    <property type="entry name" value="LRR_dom_sf"/>
</dbReference>
<gene>
    <name evidence="1" type="ORF">DAPPUDRAFT_320684</name>
</gene>
<evidence type="ECO:0000313" key="1">
    <source>
        <dbReference type="EMBL" id="EFX78259.1"/>
    </source>
</evidence>
<dbReference type="HOGENOM" id="CLU_033667_1_0_1"/>
<evidence type="ECO:0000313" key="2">
    <source>
        <dbReference type="Proteomes" id="UP000000305"/>
    </source>
</evidence>
<dbReference type="eggNOG" id="ENOG502S2U8">
    <property type="taxonomic scope" value="Eukaryota"/>
</dbReference>
<dbReference type="KEGG" id="dpx:DAPPUDRAFT_320684"/>
<dbReference type="Gene3D" id="3.80.10.10">
    <property type="entry name" value="Ribonuclease Inhibitor"/>
    <property type="match status" value="2"/>
</dbReference>
<accession>E9GQW1</accession>
<dbReference type="Proteomes" id="UP000000305">
    <property type="component" value="Unassembled WGS sequence"/>
</dbReference>
<dbReference type="SUPFAM" id="SSF52058">
    <property type="entry name" value="L domain-like"/>
    <property type="match status" value="1"/>
</dbReference>
<proteinExistence type="predicted"/>
<dbReference type="InParanoid" id="E9GQW1"/>